<feature type="transmembrane region" description="Helical" evidence="1">
    <location>
        <begin position="12"/>
        <end position="30"/>
    </location>
</feature>
<comment type="caution">
    <text evidence="2">The sequence shown here is derived from an EMBL/GenBank/DDBJ whole genome shotgun (WGS) entry which is preliminary data.</text>
</comment>
<evidence type="ECO:0000256" key="1">
    <source>
        <dbReference type="SAM" id="Phobius"/>
    </source>
</evidence>
<evidence type="ECO:0000313" key="2">
    <source>
        <dbReference type="EMBL" id="KAF0253413.1"/>
    </source>
</evidence>
<dbReference type="SUPFAM" id="SSF109604">
    <property type="entry name" value="HD-domain/PDEase-like"/>
    <property type="match status" value="1"/>
</dbReference>
<keyword evidence="1" id="KW-1133">Transmembrane helix</keyword>
<dbReference type="Gene3D" id="1.10.3210.10">
    <property type="entry name" value="Hypothetical protein af1432"/>
    <property type="match status" value="1"/>
</dbReference>
<dbReference type="RefSeq" id="WP_156859349.1">
    <property type="nucleotide sequence ID" value="NZ_WOWR01000026.1"/>
</dbReference>
<dbReference type="InterPro" id="IPR003607">
    <property type="entry name" value="HD/PDEase_dom"/>
</dbReference>
<evidence type="ECO:0000313" key="3">
    <source>
        <dbReference type="Proteomes" id="UP000442695"/>
    </source>
</evidence>
<feature type="transmembrane region" description="Helical" evidence="1">
    <location>
        <begin position="66"/>
        <end position="93"/>
    </location>
</feature>
<reference evidence="2 3" key="1">
    <citation type="submission" date="2019-12" db="EMBL/GenBank/DDBJ databases">
        <authorList>
            <person name="Woiski C."/>
        </authorList>
    </citation>
    <scope>NUCLEOTIDE SEQUENCE [LARGE SCALE GENOMIC DNA]</scope>
    <source>
        <strain evidence="2 3">BOE100</strain>
    </source>
</reference>
<proteinExistence type="predicted"/>
<name>A0A7V8J326_PSEPU</name>
<keyword evidence="1" id="KW-0812">Transmembrane</keyword>
<accession>A0A7V8J326</accession>
<keyword evidence="1" id="KW-0472">Membrane</keyword>
<dbReference type="CDD" id="cd00077">
    <property type="entry name" value="HDc"/>
    <property type="match status" value="1"/>
</dbReference>
<dbReference type="EMBL" id="WOWR01000026">
    <property type="protein sequence ID" value="KAF0253413.1"/>
    <property type="molecule type" value="Genomic_DNA"/>
</dbReference>
<dbReference type="AlphaFoldDB" id="A0A7V8J326"/>
<protein>
    <submittedName>
        <fullName evidence="2">HD domain-containing protein</fullName>
    </submittedName>
</protein>
<organism evidence="2 3">
    <name type="scientific">Pseudomonas putida</name>
    <name type="common">Arthrobacter siderocapsulatus</name>
    <dbReference type="NCBI Taxonomy" id="303"/>
    <lineage>
        <taxon>Bacteria</taxon>
        <taxon>Pseudomonadati</taxon>
        <taxon>Pseudomonadota</taxon>
        <taxon>Gammaproteobacteria</taxon>
        <taxon>Pseudomonadales</taxon>
        <taxon>Pseudomonadaceae</taxon>
        <taxon>Pseudomonas</taxon>
    </lineage>
</organism>
<gene>
    <name evidence="2" type="ORF">GN299_18440</name>
</gene>
<sequence>MATKPTVQQNTGVFATAFCCMALVLGYTYYLTQTNQHLDVQSIALAEHWYQIKPQWLRQLISAGGYVGTLSAVLLLICHGMIYCGIAFGAAYLGINLFSQKPSSDAVDSSPEAKAAKGVNSAEIPGSELMVMLPKYPGAERGSWQGGGIDKNPYQQDFYRIERANVPVKEGVEMTPLKRLYLAIYEMLKAHPDVPASIGGHHADAPLFQHSLTVAEKMQAYYKERGRYEPLASIAGLAHDLDKLLAYKRSGDKWVKNVSATHHNKYAAYIVITQPEWRELPEDDRNTLVLALRYYHDPENLPIGASNRTEALILALRMCDGYAIREEKKSGVQTLNDDQLEAIEKALLDTISELNINGYLSKNGHAGGWTTPALEYVITPMSTVLELLGKHLPAELNRKLQLDHETRTFKHPAAKLISERLNKLGMLMTTYKTLSSEMGLYDCRIGTARFTSVLMLNKDELETLLPGLNEKWGAAAYRIRIVKPTEDNSVQGDNDIEDGEG</sequence>
<dbReference type="Proteomes" id="UP000442695">
    <property type="component" value="Unassembled WGS sequence"/>
</dbReference>